<dbReference type="NCBIfam" id="TIGR01350">
    <property type="entry name" value="lipoamide_DH"/>
    <property type="match status" value="1"/>
</dbReference>
<comment type="cofactor">
    <cofactor evidence="12 14">
        <name>FAD</name>
        <dbReference type="ChEBI" id="CHEBI:57692"/>
    </cofactor>
    <text evidence="12 14">Binds 1 FAD per subunit.</text>
</comment>
<dbReference type="GO" id="GO:0050660">
    <property type="term" value="F:flavin adenine dinucleotide binding"/>
    <property type="evidence" value="ECO:0007669"/>
    <property type="project" value="InterPro"/>
</dbReference>
<name>J3TYR2_9ENTR</name>
<feature type="domain" description="Pyridine nucleotide-disulphide oxidoreductase dimerisation" evidence="15">
    <location>
        <begin position="348"/>
        <end position="456"/>
    </location>
</feature>
<dbReference type="InterPro" id="IPR036188">
    <property type="entry name" value="FAD/NAD-bd_sf"/>
</dbReference>
<dbReference type="PRINTS" id="PR00411">
    <property type="entry name" value="PNDRDTASEI"/>
</dbReference>
<keyword evidence="18" id="KW-1185">Reference proteome</keyword>
<dbReference type="GO" id="GO:0004148">
    <property type="term" value="F:dihydrolipoyl dehydrogenase (NADH) activity"/>
    <property type="evidence" value="ECO:0007669"/>
    <property type="project" value="UniProtKB-EC"/>
</dbReference>
<dbReference type="InterPro" id="IPR006258">
    <property type="entry name" value="Lipoamide_DH"/>
</dbReference>
<dbReference type="InterPro" id="IPR012999">
    <property type="entry name" value="Pyr_OxRdtase_I_AS"/>
</dbReference>
<dbReference type="InterPro" id="IPR023753">
    <property type="entry name" value="FAD/NAD-binding_dom"/>
</dbReference>
<evidence type="ECO:0000256" key="12">
    <source>
        <dbReference type="PIRSR" id="PIRSR000350-3"/>
    </source>
</evidence>
<dbReference type="InterPro" id="IPR004099">
    <property type="entry name" value="Pyr_nucl-diS_OxRdtase_dimer"/>
</dbReference>
<comment type="similarity">
    <text evidence="1 14">Belongs to the class-I pyridine nucleotide-disulfide oxidoreductase family.</text>
</comment>
<dbReference type="PRINTS" id="PR00368">
    <property type="entry name" value="FADPNR"/>
</dbReference>
<dbReference type="Proteomes" id="UP000003937">
    <property type="component" value="Chromosome"/>
</dbReference>
<dbReference type="EC" id="1.8.1.4" evidence="2 14"/>
<dbReference type="PANTHER" id="PTHR22912">
    <property type="entry name" value="DISULFIDE OXIDOREDUCTASE"/>
    <property type="match status" value="1"/>
</dbReference>
<feature type="binding site" evidence="12">
    <location>
        <position position="273"/>
    </location>
    <ligand>
        <name>NAD(+)</name>
        <dbReference type="ChEBI" id="CHEBI:57540"/>
    </ligand>
</feature>
<dbReference type="GO" id="GO:0006103">
    <property type="term" value="P:2-oxoglutarate metabolic process"/>
    <property type="evidence" value="ECO:0007669"/>
    <property type="project" value="TreeGrafter"/>
</dbReference>
<keyword evidence="6 14" id="KW-0560">Oxidoreductase</keyword>
<evidence type="ECO:0000259" key="16">
    <source>
        <dbReference type="Pfam" id="PF07992"/>
    </source>
</evidence>
<dbReference type="STRING" id="134287.A35E_00246"/>
<evidence type="ECO:0000256" key="14">
    <source>
        <dbReference type="RuleBase" id="RU003692"/>
    </source>
</evidence>
<evidence type="ECO:0000256" key="2">
    <source>
        <dbReference type="ARBA" id="ARBA00012608"/>
    </source>
</evidence>
<accession>J3TYR2</accession>
<keyword evidence="12" id="KW-0547">Nucleotide-binding</keyword>
<dbReference type="InterPro" id="IPR016156">
    <property type="entry name" value="FAD/NAD-linked_Rdtase_dimer_sf"/>
</dbReference>
<dbReference type="PROSITE" id="PS00076">
    <property type="entry name" value="PYRIDINE_REDOX_1"/>
    <property type="match status" value="1"/>
</dbReference>
<keyword evidence="7 12" id="KW-0520">NAD</keyword>
<dbReference type="SUPFAM" id="SSF51905">
    <property type="entry name" value="FAD/NAD(P)-binding domain"/>
    <property type="match status" value="1"/>
</dbReference>
<dbReference type="KEGG" id="sehc:A35E_00246"/>
<keyword evidence="5 12" id="KW-0274">FAD</keyword>
<evidence type="ECO:0000256" key="10">
    <source>
        <dbReference type="ARBA" id="ARBA00049187"/>
    </source>
</evidence>
<dbReference type="GO" id="GO:0006979">
    <property type="term" value="P:response to oxidative stress"/>
    <property type="evidence" value="ECO:0007669"/>
    <property type="project" value="UniProtKB-ARBA"/>
</dbReference>
<keyword evidence="9 14" id="KW-0676">Redox-active center</keyword>
<proteinExistence type="inferred from homology"/>
<sequence length="474" mass="51370">MPEKINTQVVVVGSGPGGYSAAFRCADLGLKTAIIERYSDLGGVCLNVGCIPSKTLLHIAKVITETKTLNEKGIFLKTPNVDINNVRNWKEKVVNQLTNGLKTLAKTRNIHIIHGYGKFTSPNTIDVTSEENTTTVIFEQAIIAAGSHPMQLSCIRDNSSSRIWNSTDALSIKSIPNRLLVMGGGVVGLEMATVYQSLGTKVDIVEMFDQVIPAVDSDIAKIFTNQITSYFNLMLETKVNTVDDRSDGVYVKMEGKNAPLAIQRYDAILVAIGRVPNGHLLNVIQTGIEVDNNGFIPVDKQMRTTVPHIYAIGDIVGHPMLAHKASYEGHIAAEAIAGEKHYFDPKLIPSIAYTYPEVGWVGITEKEAKQKGINYESSIFPWKASGRAMASDSYNGITKLLFDSKNHKLIGGAVVGVNGGELLGEISLAIEMGCEAEDIALTIHAHPTLYESIGRAAEIYAGTITDLTNSKIKV</sequence>
<dbReference type="Gene3D" id="3.50.50.60">
    <property type="entry name" value="FAD/NAD(P)-binding domain"/>
    <property type="match status" value="2"/>
</dbReference>
<feature type="binding site" evidence="12">
    <location>
        <position position="314"/>
    </location>
    <ligand>
        <name>FAD</name>
        <dbReference type="ChEBI" id="CHEBI:57692"/>
    </ligand>
</feature>
<dbReference type="Gene3D" id="3.30.390.30">
    <property type="match status" value="1"/>
</dbReference>
<feature type="binding site" evidence="12">
    <location>
        <position position="117"/>
    </location>
    <ligand>
        <name>FAD</name>
        <dbReference type="ChEBI" id="CHEBI:57692"/>
    </ligand>
</feature>
<dbReference type="AlphaFoldDB" id="J3TYR2"/>
<dbReference type="OrthoDB" id="9800167at2"/>
<feature type="domain" description="FAD/NAD(P)-binding" evidence="16">
    <location>
        <begin position="8"/>
        <end position="329"/>
    </location>
</feature>
<evidence type="ECO:0000256" key="9">
    <source>
        <dbReference type="ARBA" id="ARBA00023284"/>
    </source>
</evidence>
<dbReference type="HOGENOM" id="CLU_016755_0_3_6"/>
<feature type="binding site" evidence="12">
    <location>
        <position position="206"/>
    </location>
    <ligand>
        <name>NAD(+)</name>
        <dbReference type="ChEBI" id="CHEBI:57540"/>
    </ligand>
</feature>
<dbReference type="FunFam" id="3.30.390.30:FF:000001">
    <property type="entry name" value="Dihydrolipoyl dehydrogenase"/>
    <property type="match status" value="1"/>
</dbReference>
<feature type="active site" description="Proton acceptor" evidence="11">
    <location>
        <position position="446"/>
    </location>
</feature>
<feature type="binding site" evidence="12">
    <location>
        <position position="54"/>
    </location>
    <ligand>
        <name>FAD</name>
        <dbReference type="ChEBI" id="CHEBI:57692"/>
    </ligand>
</feature>
<evidence type="ECO:0000256" key="7">
    <source>
        <dbReference type="ARBA" id="ARBA00023027"/>
    </source>
</evidence>
<evidence type="ECO:0000313" key="17">
    <source>
        <dbReference type="EMBL" id="AFP85555.1"/>
    </source>
</evidence>
<keyword evidence="8" id="KW-1015">Disulfide bond</keyword>
<evidence type="ECO:0000259" key="15">
    <source>
        <dbReference type="Pfam" id="PF02852"/>
    </source>
</evidence>
<feature type="disulfide bond" description="Redox-active" evidence="13">
    <location>
        <begin position="45"/>
        <end position="50"/>
    </location>
</feature>
<dbReference type="PIRSF" id="PIRSF000350">
    <property type="entry name" value="Mercury_reductase_MerA"/>
    <property type="match status" value="1"/>
</dbReference>
<evidence type="ECO:0000256" key="4">
    <source>
        <dbReference type="ARBA" id="ARBA00022630"/>
    </source>
</evidence>
<evidence type="ECO:0000256" key="11">
    <source>
        <dbReference type="PIRSR" id="PIRSR000350-2"/>
    </source>
</evidence>
<organism evidence="17 18">
    <name type="scientific">secondary endosymbiont of Heteropsylla cubana</name>
    <dbReference type="NCBI Taxonomy" id="134287"/>
    <lineage>
        <taxon>Bacteria</taxon>
        <taxon>Pseudomonadati</taxon>
        <taxon>Pseudomonadota</taxon>
        <taxon>Gammaproteobacteria</taxon>
        <taxon>Enterobacterales</taxon>
        <taxon>Enterobacteriaceae</taxon>
        <taxon>aphid secondary symbionts</taxon>
    </lineage>
</organism>
<feature type="binding site" evidence="12">
    <location>
        <begin position="320"/>
        <end position="323"/>
    </location>
    <ligand>
        <name>FAD</name>
        <dbReference type="ChEBI" id="CHEBI:57692"/>
    </ligand>
</feature>
<comment type="miscellaneous">
    <text evidence="14">The active site is a redox-active disulfide bond.</text>
</comment>
<reference evidence="17 18" key="1">
    <citation type="journal article" date="2012" name="Mol. Biol. Evol.">
        <title>Genome reduction and co-evolution between the primary and secondary bacterial symbionts of psyllids.</title>
        <authorList>
            <person name="Sloan D.B."/>
            <person name="Moran N.A."/>
        </authorList>
    </citation>
    <scope>NUCLEOTIDE SEQUENCE [LARGE SCALE GENOMIC DNA]</scope>
    <source>
        <strain evidence="17">Hcub_S</strain>
    </source>
</reference>
<dbReference type="Pfam" id="PF02852">
    <property type="entry name" value="Pyr_redox_dim"/>
    <property type="match status" value="1"/>
</dbReference>
<dbReference type="EMBL" id="CP003547">
    <property type="protein sequence ID" value="AFP85555.1"/>
    <property type="molecule type" value="Genomic_DNA"/>
</dbReference>
<evidence type="ECO:0000256" key="6">
    <source>
        <dbReference type="ARBA" id="ARBA00023002"/>
    </source>
</evidence>
<keyword evidence="4 14" id="KW-0285">Flavoprotein</keyword>
<dbReference type="Pfam" id="PF07992">
    <property type="entry name" value="Pyr_redox_2"/>
    <property type="match status" value="1"/>
</dbReference>
<dbReference type="PANTHER" id="PTHR22912:SF160">
    <property type="entry name" value="DIHYDROLIPOYL DEHYDROGENASE"/>
    <property type="match status" value="1"/>
</dbReference>
<evidence type="ECO:0000256" key="5">
    <source>
        <dbReference type="ARBA" id="ARBA00022827"/>
    </source>
</evidence>
<evidence type="ECO:0000256" key="1">
    <source>
        <dbReference type="ARBA" id="ARBA00007532"/>
    </source>
</evidence>
<evidence type="ECO:0000256" key="8">
    <source>
        <dbReference type="ARBA" id="ARBA00023157"/>
    </source>
</evidence>
<evidence type="ECO:0000256" key="13">
    <source>
        <dbReference type="PIRSR" id="PIRSR000350-4"/>
    </source>
</evidence>
<dbReference type="InterPro" id="IPR050151">
    <property type="entry name" value="Class-I_Pyr_Nuc-Dis_Oxidored"/>
</dbReference>
<dbReference type="SUPFAM" id="SSF55424">
    <property type="entry name" value="FAD/NAD-linked reductases, dimerisation (C-terminal) domain"/>
    <property type="match status" value="1"/>
</dbReference>
<feature type="binding site" evidence="12">
    <location>
        <begin position="183"/>
        <end position="190"/>
    </location>
    <ligand>
        <name>NAD(+)</name>
        <dbReference type="ChEBI" id="CHEBI:57540"/>
    </ligand>
</feature>
<dbReference type="RefSeq" id="WP_014888852.1">
    <property type="nucleotide sequence ID" value="NC_018420.1"/>
</dbReference>
<protein>
    <recommendedName>
        <fullName evidence="3 14">Dihydrolipoyl dehydrogenase</fullName>
        <ecNumber evidence="2 14">1.8.1.4</ecNumber>
    </recommendedName>
</protein>
<comment type="catalytic activity">
    <reaction evidence="10 14">
        <text>N(6)-[(R)-dihydrolipoyl]-L-lysyl-[protein] + NAD(+) = N(6)-[(R)-lipoyl]-L-lysyl-[protein] + NADH + H(+)</text>
        <dbReference type="Rhea" id="RHEA:15045"/>
        <dbReference type="Rhea" id="RHEA-COMP:10474"/>
        <dbReference type="Rhea" id="RHEA-COMP:10475"/>
        <dbReference type="ChEBI" id="CHEBI:15378"/>
        <dbReference type="ChEBI" id="CHEBI:57540"/>
        <dbReference type="ChEBI" id="CHEBI:57945"/>
        <dbReference type="ChEBI" id="CHEBI:83099"/>
        <dbReference type="ChEBI" id="CHEBI:83100"/>
        <dbReference type="EC" id="1.8.1.4"/>
    </reaction>
</comment>
<dbReference type="PATRIC" id="fig|134287.3.peg.238"/>
<evidence type="ECO:0000313" key="18">
    <source>
        <dbReference type="Proteomes" id="UP000003937"/>
    </source>
</evidence>
<gene>
    <name evidence="17" type="ORF">A35E_00246</name>
</gene>
<evidence type="ECO:0000256" key="3">
    <source>
        <dbReference type="ARBA" id="ARBA00016961"/>
    </source>
</evidence>
<dbReference type="InterPro" id="IPR001100">
    <property type="entry name" value="Pyr_nuc-diS_OxRdtase"/>
</dbReference>